<dbReference type="PANTHER" id="PTHR30143:SF0">
    <property type="entry name" value="2-KETO-4-PENTENOATE HYDRATASE"/>
    <property type="match status" value="1"/>
</dbReference>
<dbReference type="InterPro" id="IPR050772">
    <property type="entry name" value="Hydratase-Decarb/MhpD_sf"/>
</dbReference>
<dbReference type="Gene3D" id="3.90.850.10">
    <property type="entry name" value="Fumarylacetoacetase-like, C-terminal domain"/>
    <property type="match status" value="1"/>
</dbReference>
<evidence type="ECO:0000256" key="1">
    <source>
        <dbReference type="ARBA" id="ARBA00023239"/>
    </source>
</evidence>
<protein>
    <submittedName>
        <fullName evidence="3">2-keto-4-pentenoate hydratase</fullName>
    </submittedName>
</protein>
<dbReference type="InterPro" id="IPR036663">
    <property type="entry name" value="Fumarylacetoacetase_C_sf"/>
</dbReference>
<proteinExistence type="predicted"/>
<dbReference type="Proteomes" id="UP001226574">
    <property type="component" value="Unassembled WGS sequence"/>
</dbReference>
<name>A0ABU1BAJ6_PSEHA</name>
<dbReference type="SUPFAM" id="SSF56529">
    <property type="entry name" value="FAH"/>
    <property type="match status" value="1"/>
</dbReference>
<reference evidence="3 4" key="1">
    <citation type="submission" date="2023-08" db="EMBL/GenBank/DDBJ databases">
        <title>Pseudoalteromonas haloplanktis LL1 genome.</title>
        <authorList>
            <person name="Wu S."/>
        </authorList>
    </citation>
    <scope>NUCLEOTIDE SEQUENCE [LARGE SCALE GENOMIC DNA]</scope>
    <source>
        <strain evidence="3 4">LL1</strain>
    </source>
</reference>
<dbReference type="RefSeq" id="WP_309038385.1">
    <property type="nucleotide sequence ID" value="NZ_JAVIFY010000002.1"/>
</dbReference>
<keyword evidence="1" id="KW-0456">Lyase</keyword>
<gene>
    <name evidence="3" type="ORF">RC083_02830</name>
</gene>
<comment type="caution">
    <text evidence="3">The sequence shown here is derived from an EMBL/GenBank/DDBJ whole genome shotgun (WGS) entry which is preliminary data.</text>
</comment>
<keyword evidence="4" id="KW-1185">Reference proteome</keyword>
<dbReference type="InterPro" id="IPR011234">
    <property type="entry name" value="Fumarylacetoacetase-like_C"/>
</dbReference>
<dbReference type="PANTHER" id="PTHR30143">
    <property type="entry name" value="ACID HYDRATASE"/>
    <property type="match status" value="1"/>
</dbReference>
<evidence type="ECO:0000313" key="3">
    <source>
        <dbReference type="EMBL" id="MDQ9090524.1"/>
    </source>
</evidence>
<accession>A0ABU1BAJ6</accession>
<organism evidence="3 4">
    <name type="scientific">Pseudoalteromonas haloplanktis</name>
    <name type="common">Alteromonas haloplanktis</name>
    <dbReference type="NCBI Taxonomy" id="228"/>
    <lineage>
        <taxon>Bacteria</taxon>
        <taxon>Pseudomonadati</taxon>
        <taxon>Pseudomonadota</taxon>
        <taxon>Gammaproteobacteria</taxon>
        <taxon>Alteromonadales</taxon>
        <taxon>Pseudoalteromonadaceae</taxon>
        <taxon>Pseudoalteromonas</taxon>
    </lineage>
</organism>
<sequence length="254" mass="28021">MDNSTQLQTIARHLMAQRDSALPKSDLPAGLALKDSEESFAVQKLMIALNDQQVYGWKCLLPLDDGSIILAPLLSKPYAFTQTCELYTQNNKARVEPEIAFVFGQDLLATENYSHEQVDAAIAKTHMALELIQNRFSDDYQPTHFEKLADGLFNQGIVIGPEINKADAFDAAQIELTIEQNEHRNTRTGKHPSGLAQAPVYWAVNYLAQLGIDIKAGQVFITGSYCGVIDLDTDSSCVISYAGLGEYSITFTAR</sequence>
<evidence type="ECO:0000313" key="4">
    <source>
        <dbReference type="Proteomes" id="UP001226574"/>
    </source>
</evidence>
<dbReference type="EMBL" id="JAVIFY010000002">
    <property type="protein sequence ID" value="MDQ9090524.1"/>
    <property type="molecule type" value="Genomic_DNA"/>
</dbReference>
<dbReference type="Pfam" id="PF01557">
    <property type="entry name" value="FAA_hydrolase"/>
    <property type="match status" value="1"/>
</dbReference>
<feature type="domain" description="Fumarylacetoacetase-like C-terminal" evidence="2">
    <location>
        <begin position="90"/>
        <end position="229"/>
    </location>
</feature>
<evidence type="ECO:0000259" key="2">
    <source>
        <dbReference type="Pfam" id="PF01557"/>
    </source>
</evidence>